<gene>
    <name evidence="2" type="ORF">BDP81DRAFT_414634</name>
</gene>
<dbReference type="GeneID" id="85474242"/>
<dbReference type="EMBL" id="JAHMHQ010000001">
    <property type="protein sequence ID" value="KAK1656334.1"/>
    <property type="molecule type" value="Genomic_DNA"/>
</dbReference>
<evidence type="ECO:0000313" key="3">
    <source>
        <dbReference type="Proteomes" id="UP001243989"/>
    </source>
</evidence>
<feature type="region of interest" description="Disordered" evidence="1">
    <location>
        <begin position="1"/>
        <end position="22"/>
    </location>
</feature>
<sequence>MPSPDAPRGRRFHGGNPGLDRPQTLVEIASVKSPPPFAQHQPKRSLGADVGP</sequence>
<dbReference type="Proteomes" id="UP001243989">
    <property type="component" value="Unassembled WGS sequence"/>
</dbReference>
<evidence type="ECO:0000256" key="1">
    <source>
        <dbReference type="SAM" id="MobiDB-lite"/>
    </source>
</evidence>
<feature type="region of interest" description="Disordered" evidence="1">
    <location>
        <begin position="33"/>
        <end position="52"/>
    </location>
</feature>
<accession>A0AAJ0A4G8</accession>
<dbReference type="AlphaFoldDB" id="A0AAJ0A4G8"/>
<dbReference type="RefSeq" id="XP_060452378.1">
    <property type="nucleotide sequence ID" value="XM_060589380.1"/>
</dbReference>
<evidence type="ECO:0000313" key="2">
    <source>
        <dbReference type="EMBL" id="KAK1656334.1"/>
    </source>
</evidence>
<keyword evidence="3" id="KW-1185">Reference proteome</keyword>
<organism evidence="2 3">
    <name type="scientific">Colletotrichum phormii</name>
    <dbReference type="NCBI Taxonomy" id="359342"/>
    <lineage>
        <taxon>Eukaryota</taxon>
        <taxon>Fungi</taxon>
        <taxon>Dikarya</taxon>
        <taxon>Ascomycota</taxon>
        <taxon>Pezizomycotina</taxon>
        <taxon>Sordariomycetes</taxon>
        <taxon>Hypocreomycetidae</taxon>
        <taxon>Glomerellales</taxon>
        <taxon>Glomerellaceae</taxon>
        <taxon>Colletotrichum</taxon>
        <taxon>Colletotrichum acutatum species complex</taxon>
    </lineage>
</organism>
<proteinExistence type="predicted"/>
<name>A0AAJ0A4G8_9PEZI</name>
<protein>
    <submittedName>
        <fullName evidence="2">Uncharacterized protein</fullName>
    </submittedName>
</protein>
<comment type="caution">
    <text evidence="2">The sequence shown here is derived from an EMBL/GenBank/DDBJ whole genome shotgun (WGS) entry which is preliminary data.</text>
</comment>
<reference evidence="2" key="1">
    <citation type="submission" date="2021-06" db="EMBL/GenBank/DDBJ databases">
        <title>Comparative genomics, transcriptomics and evolutionary studies reveal genomic signatures of adaptation to plant cell wall in hemibiotrophic fungi.</title>
        <authorList>
            <consortium name="DOE Joint Genome Institute"/>
            <person name="Baroncelli R."/>
            <person name="Diaz J.F."/>
            <person name="Benocci T."/>
            <person name="Peng M."/>
            <person name="Battaglia E."/>
            <person name="Haridas S."/>
            <person name="Andreopoulos W."/>
            <person name="Labutti K."/>
            <person name="Pangilinan J."/>
            <person name="Floch G.L."/>
            <person name="Makela M.R."/>
            <person name="Henrissat B."/>
            <person name="Grigoriev I.V."/>
            <person name="Crouch J.A."/>
            <person name="De Vries R.P."/>
            <person name="Sukno S.A."/>
            <person name="Thon M.R."/>
        </authorList>
    </citation>
    <scope>NUCLEOTIDE SEQUENCE</scope>
    <source>
        <strain evidence="2">CBS 102054</strain>
    </source>
</reference>